<dbReference type="InterPro" id="IPR041682">
    <property type="entry name" value="AAA_14"/>
</dbReference>
<dbReference type="InterPro" id="IPR025420">
    <property type="entry name" value="DUF4143"/>
</dbReference>
<keyword evidence="3" id="KW-0067">ATP-binding</keyword>
<dbReference type="EMBL" id="DUGC01000091">
    <property type="protein sequence ID" value="HIH10144.1"/>
    <property type="molecule type" value="Genomic_DNA"/>
</dbReference>
<comment type="caution">
    <text evidence="3">The sequence shown here is derived from an EMBL/GenBank/DDBJ whole genome shotgun (WGS) entry which is preliminary data.</text>
</comment>
<feature type="domain" description="DUF4143" evidence="2">
    <location>
        <begin position="219"/>
        <end position="373"/>
    </location>
</feature>
<proteinExistence type="predicted"/>
<dbReference type="GO" id="GO:0005524">
    <property type="term" value="F:ATP binding"/>
    <property type="evidence" value="ECO:0007669"/>
    <property type="project" value="UniProtKB-KW"/>
</dbReference>
<dbReference type="PANTHER" id="PTHR33295:SF8">
    <property type="entry name" value="AAA+ ATPASE DOMAIN-CONTAINING PROTEIN"/>
    <property type="match status" value="1"/>
</dbReference>
<name>A0A7J4IZ39_9ARCH</name>
<evidence type="ECO:0000313" key="3">
    <source>
        <dbReference type="EMBL" id="HIH10144.1"/>
    </source>
</evidence>
<dbReference type="SUPFAM" id="SSF52540">
    <property type="entry name" value="P-loop containing nucleoside triphosphate hydrolases"/>
    <property type="match status" value="1"/>
</dbReference>
<evidence type="ECO:0000259" key="2">
    <source>
        <dbReference type="Pfam" id="PF13635"/>
    </source>
</evidence>
<keyword evidence="3" id="KW-0547">Nucleotide-binding</keyword>
<dbReference type="Proteomes" id="UP000565078">
    <property type="component" value="Unassembled WGS sequence"/>
</dbReference>
<protein>
    <submittedName>
        <fullName evidence="3">ATP-binding protein</fullName>
    </submittedName>
</protein>
<dbReference type="AlphaFoldDB" id="A0A7J4IZ39"/>
<dbReference type="InterPro" id="IPR027417">
    <property type="entry name" value="P-loop_NTPase"/>
</dbReference>
<accession>A0A7J4IZ39</accession>
<sequence length="431" mass="49832">MDIDTVKKALLKFEETAPKDTFERAMQLPEIPFDKVIAIVGPRRAGKSYYLYNIYKKQAKKKPVFINFEDNILKGMTGSDLNLITESAKELFESGDFVFFLDEIQVVEGWENFAISLLNWHFRTYATGSNSRMLSSDIATSLRGKALPFLLLPLSFREFLDVKGLALDAKTQYSSKVYRIKRLFREYLTHGGFPELVLAKDIGLKNRLVNNYFDTVIYKDTIERNSISNIKLATTTAKYLLNLYGNPFSIAAYENYLKSNKMPYSLEDIYTILGTLQDIYFVSYVKQYAKSFKKSEYSKSKIYLFDTSYITFLASETADMGRVLENAVFIELFRRQNSIQNNGIYYYKTRSGKECDFIIKKKAKKPAAIQACYRLTEKNRKREIEGLAETLQELGIKEGTILTYDQQEKIQKNGKKINVEPAWKWLLESNS</sequence>
<feature type="domain" description="AAA" evidence="1">
    <location>
        <begin position="35"/>
        <end position="160"/>
    </location>
</feature>
<dbReference type="Pfam" id="PF13635">
    <property type="entry name" value="DUF4143"/>
    <property type="match status" value="1"/>
</dbReference>
<reference evidence="4" key="1">
    <citation type="journal article" date="2020" name="bioRxiv">
        <title>A rank-normalized archaeal taxonomy based on genome phylogeny resolves widespread incomplete and uneven classifications.</title>
        <authorList>
            <person name="Rinke C."/>
            <person name="Chuvochina M."/>
            <person name="Mussig A.J."/>
            <person name="Chaumeil P.-A."/>
            <person name="Waite D.W."/>
            <person name="Whitman W.B."/>
            <person name="Parks D.H."/>
            <person name="Hugenholtz P."/>
        </authorList>
    </citation>
    <scope>NUCLEOTIDE SEQUENCE [LARGE SCALE GENOMIC DNA]</scope>
</reference>
<dbReference type="Pfam" id="PF13173">
    <property type="entry name" value="AAA_14"/>
    <property type="match status" value="1"/>
</dbReference>
<dbReference type="PANTHER" id="PTHR33295">
    <property type="entry name" value="ATPASE"/>
    <property type="match status" value="1"/>
</dbReference>
<organism evidence="3 4">
    <name type="scientific">Candidatus Iainarchaeum sp</name>
    <dbReference type="NCBI Taxonomy" id="3101447"/>
    <lineage>
        <taxon>Archaea</taxon>
        <taxon>Candidatus Iainarchaeota</taxon>
        <taxon>Candidatus Iainarchaeia</taxon>
        <taxon>Candidatus Iainarchaeales</taxon>
        <taxon>Candidatus Iainarchaeaceae</taxon>
        <taxon>Candidatus Iainarchaeum</taxon>
    </lineage>
</organism>
<gene>
    <name evidence="3" type="ORF">HA254_05770</name>
</gene>
<evidence type="ECO:0000313" key="4">
    <source>
        <dbReference type="Proteomes" id="UP000565078"/>
    </source>
</evidence>
<evidence type="ECO:0000259" key="1">
    <source>
        <dbReference type="Pfam" id="PF13173"/>
    </source>
</evidence>